<name>K0Q3P3_9HYPH</name>
<keyword evidence="3" id="KW-1185">Reference proteome</keyword>
<accession>K0Q3P3</accession>
<evidence type="ECO:0000313" key="2">
    <source>
        <dbReference type="EMBL" id="CCM79022.1"/>
    </source>
</evidence>
<gene>
    <name evidence="2" type="ORF">BN77_p10263</name>
</gene>
<reference evidence="2 3" key="1">
    <citation type="journal article" date="2013" name="Genome Announc.">
        <title>Draft Genome Sequence of Rhizobium mesoamericanum STM3625, a Nitrogen-Fixing Symbiont of Mimosa pudica Isolated in French Guiana (South America).</title>
        <authorList>
            <person name="Moulin L."/>
            <person name="Mornico D."/>
            <person name="Melkonian R."/>
            <person name="Klonowska A."/>
        </authorList>
    </citation>
    <scope>NUCLEOTIDE SEQUENCE [LARGE SCALE GENOMIC DNA]</scope>
    <source>
        <strain evidence="2 3">STM3625</strain>
    </source>
</reference>
<organism evidence="2 3">
    <name type="scientific">Rhizobium mesoamericanum STM3625</name>
    <dbReference type="NCBI Taxonomy" id="1211777"/>
    <lineage>
        <taxon>Bacteria</taxon>
        <taxon>Pseudomonadati</taxon>
        <taxon>Pseudomonadota</taxon>
        <taxon>Alphaproteobacteria</taxon>
        <taxon>Hyphomicrobiales</taxon>
        <taxon>Rhizobiaceae</taxon>
        <taxon>Rhizobium/Agrobacterium group</taxon>
        <taxon>Rhizobium</taxon>
    </lineage>
</organism>
<evidence type="ECO:0000313" key="3">
    <source>
        <dbReference type="Proteomes" id="UP000009319"/>
    </source>
</evidence>
<feature type="region of interest" description="Disordered" evidence="1">
    <location>
        <begin position="176"/>
        <end position="196"/>
    </location>
</feature>
<evidence type="ECO:0000256" key="1">
    <source>
        <dbReference type="SAM" id="MobiDB-lite"/>
    </source>
</evidence>
<proteinExistence type="predicted"/>
<comment type="caution">
    <text evidence="2">The sequence shown here is derived from an EMBL/GenBank/DDBJ whole genome shotgun (WGS) entry which is preliminary data.</text>
</comment>
<protein>
    <submittedName>
        <fullName evidence="2">Uncharacterized protein</fullName>
    </submittedName>
</protein>
<dbReference type="Proteomes" id="UP000009319">
    <property type="component" value="Unassembled WGS sequence"/>
</dbReference>
<dbReference type="STRING" id="1211777.BN77_p10263"/>
<dbReference type="RefSeq" id="WP_007535906.1">
    <property type="nucleotide sequence ID" value="NZ_HF536773.1"/>
</dbReference>
<sequence>MSDCCINPNVGTSGPYDPSEVRLYGRAATESTKIEDLDDFSDDDGVDYTERNTSAEKAKASVNISLQSGHKTIFLPIAVGLPWRSFGDPCRGYLKSIGVIYGYAYEGHCYKLPKPQIMLLPELPKPIAHDDCGCDCGFSPALGYLVWQLDKRQSAVALDVRTDDLRTLVLDENMPGNRSPQAYSQSLSMAPMRARE</sequence>
<dbReference type="HOGENOM" id="CLU_1389251_0_0_5"/>
<dbReference type="eggNOG" id="ENOG502ZMV3">
    <property type="taxonomic scope" value="Bacteria"/>
</dbReference>
<dbReference type="AlphaFoldDB" id="K0Q3P3"/>
<feature type="compositionally biased region" description="Polar residues" evidence="1">
    <location>
        <begin position="176"/>
        <end position="188"/>
    </location>
</feature>
<dbReference type="EMBL" id="CANI01000042">
    <property type="protein sequence ID" value="CCM79022.1"/>
    <property type="molecule type" value="Genomic_DNA"/>
</dbReference>